<dbReference type="Pfam" id="PF20062">
    <property type="entry name" value="DUF6461"/>
    <property type="match status" value="1"/>
</dbReference>
<dbReference type="Proteomes" id="UP000298111">
    <property type="component" value="Unassembled WGS sequence"/>
</dbReference>
<gene>
    <name evidence="1" type="ORF">D8771_24660</name>
</gene>
<proteinExistence type="predicted"/>
<protein>
    <submittedName>
        <fullName evidence="1">Uncharacterized protein</fullName>
    </submittedName>
</protein>
<dbReference type="GeneID" id="75186141"/>
<accession>A0A8H1L709</accession>
<sequence>MTSALFEVLGDEEFCVTAVRGLDEAEVLSRLGAGAGPVPCYPMEDVIAQVHPETEAARIYAPRDGDWAFLLDVIGSEGWSQSAPVLARLCRGTEAVSVCKVLDFTTKVVLARDGAVVARFDVWLDQRPSGPRADDLARILSLPAEGKPEELFSPGAVLEAVEKEFGLRVDPAALTGPLPTITASALNS</sequence>
<dbReference type="InterPro" id="IPR045592">
    <property type="entry name" value="DUF6461"/>
</dbReference>
<evidence type="ECO:0000313" key="2">
    <source>
        <dbReference type="Proteomes" id="UP000298111"/>
    </source>
</evidence>
<organism evidence="1 2">
    <name type="scientific">Streptomyces albus</name>
    <dbReference type="NCBI Taxonomy" id="1888"/>
    <lineage>
        <taxon>Bacteria</taxon>
        <taxon>Bacillati</taxon>
        <taxon>Actinomycetota</taxon>
        <taxon>Actinomycetes</taxon>
        <taxon>Kitasatosporales</taxon>
        <taxon>Streptomycetaceae</taxon>
        <taxon>Streptomyces</taxon>
    </lineage>
</organism>
<dbReference type="AlphaFoldDB" id="A0A8H1L709"/>
<comment type="caution">
    <text evidence="1">The sequence shown here is derived from an EMBL/GenBank/DDBJ whole genome shotgun (WGS) entry which is preliminary data.</text>
</comment>
<name>A0A8H1L709_9ACTN</name>
<dbReference type="EMBL" id="RCIY01000087">
    <property type="protein sequence ID" value="TGG78408.1"/>
    <property type="molecule type" value="Genomic_DNA"/>
</dbReference>
<reference evidence="1 2" key="1">
    <citation type="submission" date="2018-10" db="EMBL/GenBank/DDBJ databases">
        <title>Isolation of pseudouridimycin from Streptomyces albus DSM 40763.</title>
        <authorList>
            <person name="Rosenqvist P."/>
            <person name="Metsae-Ketelae M."/>
            <person name="Virta P."/>
        </authorList>
    </citation>
    <scope>NUCLEOTIDE SEQUENCE [LARGE SCALE GENOMIC DNA]</scope>
    <source>
        <strain evidence="1 2">DSM 40763</strain>
    </source>
</reference>
<evidence type="ECO:0000313" key="1">
    <source>
        <dbReference type="EMBL" id="TGG78408.1"/>
    </source>
</evidence>
<dbReference type="RefSeq" id="WP_037613774.1">
    <property type="nucleotide sequence ID" value="NZ_CP103061.1"/>
</dbReference>